<reference evidence="3" key="1">
    <citation type="journal article" date="2005" name="Nature">
        <title>The map-based sequence of the rice genome.</title>
        <authorList>
            <consortium name="International rice genome sequencing project (IRGSP)"/>
            <person name="Matsumoto T."/>
            <person name="Wu J."/>
            <person name="Kanamori H."/>
            <person name="Katayose Y."/>
            <person name="Fujisawa M."/>
            <person name="Namiki N."/>
            <person name="Mizuno H."/>
            <person name="Yamamoto K."/>
            <person name="Antonio B.A."/>
            <person name="Baba T."/>
            <person name="Sakata K."/>
            <person name="Nagamura Y."/>
            <person name="Aoki H."/>
            <person name="Arikawa K."/>
            <person name="Arita K."/>
            <person name="Bito T."/>
            <person name="Chiden Y."/>
            <person name="Fujitsuka N."/>
            <person name="Fukunaka R."/>
            <person name="Hamada M."/>
            <person name="Harada C."/>
            <person name="Hayashi A."/>
            <person name="Hijishita S."/>
            <person name="Honda M."/>
            <person name="Hosokawa S."/>
            <person name="Ichikawa Y."/>
            <person name="Idonuma A."/>
            <person name="Iijima M."/>
            <person name="Ikeda M."/>
            <person name="Ikeno M."/>
            <person name="Ito K."/>
            <person name="Ito S."/>
            <person name="Ito T."/>
            <person name="Ito Y."/>
            <person name="Ito Y."/>
            <person name="Iwabuchi A."/>
            <person name="Kamiya K."/>
            <person name="Karasawa W."/>
            <person name="Kurita K."/>
            <person name="Katagiri S."/>
            <person name="Kikuta A."/>
            <person name="Kobayashi H."/>
            <person name="Kobayashi N."/>
            <person name="Machita K."/>
            <person name="Maehara T."/>
            <person name="Masukawa M."/>
            <person name="Mizubayashi T."/>
            <person name="Mukai Y."/>
            <person name="Nagasaki H."/>
            <person name="Nagata Y."/>
            <person name="Naito S."/>
            <person name="Nakashima M."/>
            <person name="Nakama Y."/>
            <person name="Nakamichi Y."/>
            <person name="Nakamura M."/>
            <person name="Meguro A."/>
            <person name="Negishi M."/>
            <person name="Ohta I."/>
            <person name="Ohta T."/>
            <person name="Okamoto M."/>
            <person name="Ono N."/>
            <person name="Saji S."/>
            <person name="Sakaguchi M."/>
            <person name="Sakai K."/>
            <person name="Shibata M."/>
            <person name="Shimokawa T."/>
            <person name="Song J."/>
            <person name="Takazaki Y."/>
            <person name="Terasawa K."/>
            <person name="Tsugane M."/>
            <person name="Tsuji K."/>
            <person name="Ueda S."/>
            <person name="Waki K."/>
            <person name="Yamagata H."/>
            <person name="Yamamoto M."/>
            <person name="Yamamoto S."/>
            <person name="Yamane H."/>
            <person name="Yoshiki S."/>
            <person name="Yoshihara R."/>
            <person name="Yukawa K."/>
            <person name="Zhong H."/>
            <person name="Yano M."/>
            <person name="Yuan Q."/>
            <person name="Ouyang S."/>
            <person name="Liu J."/>
            <person name="Jones K.M."/>
            <person name="Gansberger K."/>
            <person name="Moffat K."/>
            <person name="Hill J."/>
            <person name="Bera J."/>
            <person name="Fadrosh D."/>
            <person name="Jin S."/>
            <person name="Johri S."/>
            <person name="Kim M."/>
            <person name="Overton L."/>
            <person name="Reardon M."/>
            <person name="Tsitrin T."/>
            <person name="Vuong H."/>
            <person name="Weaver B."/>
            <person name="Ciecko A."/>
            <person name="Tallon L."/>
            <person name="Jackson J."/>
            <person name="Pai G."/>
            <person name="Aken S.V."/>
            <person name="Utterback T."/>
            <person name="Reidmuller S."/>
            <person name="Feldblyum T."/>
            <person name="Hsiao J."/>
            <person name="Zismann V."/>
            <person name="Iobst S."/>
            <person name="de Vazeille A.R."/>
            <person name="Buell C.R."/>
            <person name="Ying K."/>
            <person name="Li Y."/>
            <person name="Lu T."/>
            <person name="Huang Y."/>
            <person name="Zhao Q."/>
            <person name="Feng Q."/>
            <person name="Zhang L."/>
            <person name="Zhu J."/>
            <person name="Weng Q."/>
            <person name="Mu J."/>
            <person name="Lu Y."/>
            <person name="Fan D."/>
            <person name="Liu Y."/>
            <person name="Guan J."/>
            <person name="Zhang Y."/>
            <person name="Yu S."/>
            <person name="Liu X."/>
            <person name="Zhang Y."/>
            <person name="Hong G."/>
            <person name="Han B."/>
            <person name="Choisne N."/>
            <person name="Demange N."/>
            <person name="Orjeda G."/>
            <person name="Samain S."/>
            <person name="Cattolico L."/>
            <person name="Pelletier E."/>
            <person name="Couloux A."/>
            <person name="Segurens B."/>
            <person name="Wincker P."/>
            <person name="D'Hont A."/>
            <person name="Scarpelli C."/>
            <person name="Weissenbach J."/>
            <person name="Salanoubat M."/>
            <person name="Quetier F."/>
            <person name="Yu Y."/>
            <person name="Kim H.R."/>
            <person name="Rambo T."/>
            <person name="Currie J."/>
            <person name="Collura K."/>
            <person name="Luo M."/>
            <person name="Yang T."/>
            <person name="Ammiraju J.S.S."/>
            <person name="Engler F."/>
            <person name="Soderlund C."/>
            <person name="Wing R.A."/>
            <person name="Palmer L.E."/>
            <person name="de la Bastide M."/>
            <person name="Spiegel L."/>
            <person name="Nascimento L."/>
            <person name="Zutavern T."/>
            <person name="O'Shaughnessy A."/>
            <person name="Dike S."/>
            <person name="Dedhia N."/>
            <person name="Preston R."/>
            <person name="Balija V."/>
            <person name="McCombie W.R."/>
            <person name="Chow T."/>
            <person name="Chen H."/>
            <person name="Chung M."/>
            <person name="Chen C."/>
            <person name="Shaw J."/>
            <person name="Wu H."/>
            <person name="Hsiao K."/>
            <person name="Chao Y."/>
            <person name="Chu M."/>
            <person name="Cheng C."/>
            <person name="Hour A."/>
            <person name="Lee P."/>
            <person name="Lin S."/>
            <person name="Lin Y."/>
            <person name="Liou J."/>
            <person name="Liu S."/>
            <person name="Hsing Y."/>
            <person name="Raghuvanshi S."/>
            <person name="Mohanty A."/>
            <person name="Bharti A.K."/>
            <person name="Gaur A."/>
            <person name="Gupta V."/>
            <person name="Kumar D."/>
            <person name="Ravi V."/>
            <person name="Vij S."/>
            <person name="Kapur A."/>
            <person name="Khurana P."/>
            <person name="Khurana P."/>
            <person name="Khurana J.P."/>
            <person name="Tyagi A.K."/>
            <person name="Gaikwad K."/>
            <person name="Singh A."/>
            <person name="Dalal V."/>
            <person name="Srivastava S."/>
            <person name="Dixit A."/>
            <person name="Pal A.K."/>
            <person name="Ghazi I.A."/>
            <person name="Yadav M."/>
            <person name="Pandit A."/>
            <person name="Bhargava A."/>
            <person name="Sureshbabu K."/>
            <person name="Batra K."/>
            <person name="Sharma T.R."/>
            <person name="Mohapatra T."/>
            <person name="Singh N.K."/>
            <person name="Messing J."/>
            <person name="Nelson A.B."/>
            <person name="Fuks G."/>
            <person name="Kavchok S."/>
            <person name="Keizer G."/>
            <person name="Linton E."/>
            <person name="Llaca V."/>
            <person name="Song R."/>
            <person name="Tanyolac B."/>
            <person name="Young S."/>
            <person name="Ho-Il K."/>
            <person name="Hahn J.H."/>
            <person name="Sangsakoo G."/>
            <person name="Vanavichit A."/>
            <person name="de Mattos Luiz.A.T."/>
            <person name="Zimmer P.D."/>
            <person name="Malone G."/>
            <person name="Dellagostin O."/>
            <person name="de Oliveira A.C."/>
            <person name="Bevan M."/>
            <person name="Bancroft I."/>
            <person name="Minx P."/>
            <person name="Cordum H."/>
            <person name="Wilson R."/>
            <person name="Cheng Z."/>
            <person name="Jin W."/>
            <person name="Jiang J."/>
            <person name="Leong S.A."/>
            <person name="Iwama H."/>
            <person name="Gojobori T."/>
            <person name="Itoh T."/>
            <person name="Niimura Y."/>
            <person name="Fujii Y."/>
            <person name="Habara T."/>
            <person name="Sakai H."/>
            <person name="Sato Y."/>
            <person name="Wilson G."/>
            <person name="Kumar K."/>
            <person name="McCouch S."/>
            <person name="Juretic N."/>
            <person name="Hoen D."/>
            <person name="Wright S."/>
            <person name="Bruskiewich R."/>
            <person name="Bureau T."/>
            <person name="Miyao A."/>
            <person name="Hirochika H."/>
            <person name="Nishikawa T."/>
            <person name="Kadowaki K."/>
            <person name="Sugiura M."/>
            <person name="Burr B."/>
            <person name="Sasaki T."/>
        </authorList>
    </citation>
    <scope>NUCLEOTIDE SEQUENCE [LARGE SCALE GENOMIC DNA]</scope>
    <source>
        <strain evidence="3">cv. Nipponbare</strain>
    </source>
</reference>
<keyword evidence="3" id="KW-1185">Reference proteome</keyword>
<evidence type="ECO:0000313" key="3">
    <source>
        <dbReference type="Proteomes" id="UP000059680"/>
    </source>
</evidence>
<dbReference type="EMBL" id="AP014968">
    <property type="protein sequence ID" value="BAT16771.1"/>
    <property type="molecule type" value="Genomic_DNA"/>
</dbReference>
<sequence>MVTDRWPRMDRRVSRPTTASSGAAPQAWIPALDLHQPLREVAAGGAEQQEMLCARCPDALRWRACCRGSGGDAPRACVQGLFGSYQMMSRALLQDIEIRELVDKAGDGVLAVEIGGGAEDGRRQPRRATRSGDGQRCLAVEIRQAERQG</sequence>
<gene>
    <name evidence="2" type="ordered locus">Os12g0289901</name>
    <name evidence="2" type="ORF">OSNPB_120289901</name>
</gene>
<reference evidence="2 3" key="2">
    <citation type="journal article" date="2013" name="Plant Cell Physiol.">
        <title>Rice Annotation Project Database (RAP-DB): an integrative and interactive database for rice genomics.</title>
        <authorList>
            <person name="Sakai H."/>
            <person name="Lee S.S."/>
            <person name="Tanaka T."/>
            <person name="Numa H."/>
            <person name="Kim J."/>
            <person name="Kawahara Y."/>
            <person name="Wakimoto H."/>
            <person name="Yang C.C."/>
            <person name="Iwamoto M."/>
            <person name="Abe T."/>
            <person name="Yamada Y."/>
            <person name="Muto A."/>
            <person name="Inokuchi H."/>
            <person name="Ikemura T."/>
            <person name="Matsumoto T."/>
            <person name="Sasaki T."/>
            <person name="Itoh T."/>
        </authorList>
    </citation>
    <scope>NUCLEOTIDE SEQUENCE [LARGE SCALE GENOMIC DNA]</scope>
    <source>
        <strain evidence="3">cv. Nipponbare</strain>
    </source>
</reference>
<evidence type="ECO:0000256" key="1">
    <source>
        <dbReference type="SAM" id="MobiDB-lite"/>
    </source>
</evidence>
<dbReference type="InParanoid" id="A0A0P0Y959"/>
<name>A0A0P0Y959_ORYSJ</name>
<evidence type="ECO:0000313" key="2">
    <source>
        <dbReference type="EMBL" id="BAT16771.1"/>
    </source>
</evidence>
<feature type="compositionally biased region" description="Basic and acidic residues" evidence="1">
    <location>
        <begin position="1"/>
        <end position="13"/>
    </location>
</feature>
<proteinExistence type="predicted"/>
<reference evidence="2 3" key="3">
    <citation type="journal article" date="2013" name="Rice">
        <title>Improvement of the Oryza sativa Nipponbare reference genome using next generation sequence and optical map data.</title>
        <authorList>
            <person name="Kawahara Y."/>
            <person name="de la Bastide M."/>
            <person name="Hamilton J.P."/>
            <person name="Kanamori H."/>
            <person name="McCombie W.R."/>
            <person name="Ouyang S."/>
            <person name="Schwartz D.C."/>
            <person name="Tanaka T."/>
            <person name="Wu J."/>
            <person name="Zhou S."/>
            <person name="Childs K.L."/>
            <person name="Davidson R.M."/>
            <person name="Lin H."/>
            <person name="Quesada-Ocampo L."/>
            <person name="Vaillancourt B."/>
            <person name="Sakai H."/>
            <person name="Lee S.S."/>
            <person name="Kim J."/>
            <person name="Numa H."/>
            <person name="Itoh T."/>
            <person name="Buell C.R."/>
            <person name="Matsumoto T."/>
        </authorList>
    </citation>
    <scope>NUCLEOTIDE SEQUENCE [LARGE SCALE GENOMIC DNA]</scope>
    <source>
        <strain evidence="3">cv. Nipponbare</strain>
    </source>
</reference>
<organism evidence="2 3">
    <name type="scientific">Oryza sativa subsp. japonica</name>
    <name type="common">Rice</name>
    <dbReference type="NCBI Taxonomy" id="39947"/>
    <lineage>
        <taxon>Eukaryota</taxon>
        <taxon>Viridiplantae</taxon>
        <taxon>Streptophyta</taxon>
        <taxon>Embryophyta</taxon>
        <taxon>Tracheophyta</taxon>
        <taxon>Spermatophyta</taxon>
        <taxon>Magnoliopsida</taxon>
        <taxon>Liliopsida</taxon>
        <taxon>Poales</taxon>
        <taxon>Poaceae</taxon>
        <taxon>BOP clade</taxon>
        <taxon>Oryzoideae</taxon>
        <taxon>Oryzeae</taxon>
        <taxon>Oryzinae</taxon>
        <taxon>Oryza</taxon>
        <taxon>Oryza sativa</taxon>
    </lineage>
</organism>
<dbReference type="AlphaFoldDB" id="A0A0P0Y959"/>
<protein>
    <submittedName>
        <fullName evidence="2">Os12g0289901 protein</fullName>
    </submittedName>
</protein>
<accession>A0A0P0Y959</accession>
<dbReference type="PaxDb" id="39947-A0A0P0Y959"/>
<dbReference type="Proteomes" id="UP000059680">
    <property type="component" value="Chromosome 12"/>
</dbReference>
<feature type="region of interest" description="Disordered" evidence="1">
    <location>
        <begin position="1"/>
        <end position="24"/>
    </location>
</feature>
<feature type="region of interest" description="Disordered" evidence="1">
    <location>
        <begin position="116"/>
        <end position="135"/>
    </location>
</feature>